<sequence>MPPTLEIVLRAIASLIVVVGLIVWLGKKINADGSGSAVANLTGPSGAKPRRKRTGGVFSFAFASRSRGDQQLIQVVGRQALVGRTAVTVVDVDGQRLVLGVTDTNVSVLHSRELRAGESATDAAAVLLGDEQAASTSTPADAGFAAALTDAVASAEASTPEAGAPTLAEGLVDNGDSIVDLDTARTVKAAAQPTHSSFSSRLDGSILSPNTWRQAKAAMKVARVGGNKTTRDTQTWR</sequence>
<keyword evidence="3 6" id="KW-0812">Transmembrane</keyword>
<evidence type="ECO:0000256" key="6">
    <source>
        <dbReference type="SAM" id="Phobius"/>
    </source>
</evidence>
<gene>
    <name evidence="7" type="ORF">ACFSYH_14005</name>
</gene>
<evidence type="ECO:0000313" key="8">
    <source>
        <dbReference type="Proteomes" id="UP001597391"/>
    </source>
</evidence>
<evidence type="ECO:0000256" key="2">
    <source>
        <dbReference type="ARBA" id="ARBA00022475"/>
    </source>
</evidence>
<reference evidence="8" key="1">
    <citation type="journal article" date="2019" name="Int. J. Syst. Evol. Microbiol.">
        <title>The Global Catalogue of Microorganisms (GCM) 10K type strain sequencing project: providing services to taxonomists for standard genome sequencing and annotation.</title>
        <authorList>
            <consortium name="The Broad Institute Genomics Platform"/>
            <consortium name="The Broad Institute Genome Sequencing Center for Infectious Disease"/>
            <person name="Wu L."/>
            <person name="Ma J."/>
        </authorList>
    </citation>
    <scope>NUCLEOTIDE SEQUENCE [LARGE SCALE GENOMIC DNA]</scope>
    <source>
        <strain evidence="8">KCTC 33576</strain>
    </source>
</reference>
<name>A0ABW5XKW7_9MICO</name>
<evidence type="ECO:0000313" key="7">
    <source>
        <dbReference type="EMBL" id="MFD2841676.1"/>
    </source>
</evidence>
<organism evidence="7 8">
    <name type="scientific">Populibacterium corticicola</name>
    <dbReference type="NCBI Taxonomy" id="1812826"/>
    <lineage>
        <taxon>Bacteria</taxon>
        <taxon>Bacillati</taxon>
        <taxon>Actinomycetota</taxon>
        <taxon>Actinomycetes</taxon>
        <taxon>Micrococcales</taxon>
        <taxon>Jonesiaceae</taxon>
        <taxon>Populibacterium</taxon>
    </lineage>
</organism>
<accession>A0ABW5XKW7</accession>
<protein>
    <submittedName>
        <fullName evidence="7">FliO/MopB family protein</fullName>
    </submittedName>
</protein>
<evidence type="ECO:0000256" key="3">
    <source>
        <dbReference type="ARBA" id="ARBA00022692"/>
    </source>
</evidence>
<dbReference type="Proteomes" id="UP001597391">
    <property type="component" value="Unassembled WGS sequence"/>
</dbReference>
<dbReference type="EMBL" id="JBHUOP010000008">
    <property type="protein sequence ID" value="MFD2841676.1"/>
    <property type="molecule type" value="Genomic_DNA"/>
</dbReference>
<feature type="transmembrane region" description="Helical" evidence="6">
    <location>
        <begin position="7"/>
        <end position="26"/>
    </location>
</feature>
<evidence type="ECO:0000256" key="4">
    <source>
        <dbReference type="ARBA" id="ARBA00022989"/>
    </source>
</evidence>
<keyword evidence="8" id="KW-1185">Reference proteome</keyword>
<evidence type="ECO:0000256" key="1">
    <source>
        <dbReference type="ARBA" id="ARBA00004236"/>
    </source>
</evidence>
<keyword evidence="2" id="KW-1003">Cell membrane</keyword>
<proteinExistence type="predicted"/>
<keyword evidence="4 6" id="KW-1133">Transmembrane helix</keyword>
<dbReference type="InterPro" id="IPR022781">
    <property type="entry name" value="Flagellar_biosynth_FliO"/>
</dbReference>
<evidence type="ECO:0000256" key="5">
    <source>
        <dbReference type="ARBA" id="ARBA00023136"/>
    </source>
</evidence>
<keyword evidence="5 6" id="KW-0472">Membrane</keyword>
<dbReference type="RefSeq" id="WP_377467937.1">
    <property type="nucleotide sequence ID" value="NZ_JBHUOP010000008.1"/>
</dbReference>
<dbReference type="Pfam" id="PF04347">
    <property type="entry name" value="FliO"/>
    <property type="match status" value="1"/>
</dbReference>
<comment type="subcellular location">
    <subcellularLocation>
        <location evidence="1">Cell membrane</location>
    </subcellularLocation>
</comment>
<comment type="caution">
    <text evidence="7">The sequence shown here is derived from an EMBL/GenBank/DDBJ whole genome shotgun (WGS) entry which is preliminary data.</text>
</comment>